<name>W6UQE9_ECHGR</name>
<feature type="signal peptide" evidence="1">
    <location>
        <begin position="1"/>
        <end position="18"/>
    </location>
</feature>
<organism evidence="2 3">
    <name type="scientific">Echinococcus granulosus</name>
    <name type="common">Hydatid tapeworm</name>
    <dbReference type="NCBI Taxonomy" id="6210"/>
    <lineage>
        <taxon>Eukaryota</taxon>
        <taxon>Metazoa</taxon>
        <taxon>Spiralia</taxon>
        <taxon>Lophotrochozoa</taxon>
        <taxon>Platyhelminthes</taxon>
        <taxon>Cestoda</taxon>
        <taxon>Eucestoda</taxon>
        <taxon>Cyclophyllidea</taxon>
        <taxon>Taeniidae</taxon>
        <taxon>Echinococcus</taxon>
        <taxon>Echinococcus granulosus group</taxon>
    </lineage>
</organism>
<reference evidence="2 3" key="1">
    <citation type="journal article" date="2013" name="Nat. Genet.">
        <title>The genome of the hydatid tapeworm Echinococcus granulosus.</title>
        <authorList>
            <person name="Zheng H."/>
            <person name="Zhang W."/>
            <person name="Zhang L."/>
            <person name="Zhang Z."/>
            <person name="Li J."/>
            <person name="Lu G."/>
            <person name="Zhu Y."/>
            <person name="Wang Y."/>
            <person name="Huang Y."/>
            <person name="Liu J."/>
            <person name="Kang H."/>
            <person name="Chen J."/>
            <person name="Wang L."/>
            <person name="Chen A."/>
            <person name="Yu S."/>
            <person name="Gao Z."/>
            <person name="Jin L."/>
            <person name="Gu W."/>
            <person name="Wang Z."/>
            <person name="Zhao L."/>
            <person name="Shi B."/>
            <person name="Wen H."/>
            <person name="Lin R."/>
            <person name="Jones M.K."/>
            <person name="Brejova B."/>
            <person name="Vinar T."/>
            <person name="Zhao G."/>
            <person name="McManus D.P."/>
            <person name="Chen Z."/>
            <person name="Zhou Y."/>
            <person name="Wang S."/>
        </authorList>
    </citation>
    <scope>NUCLEOTIDE SEQUENCE [LARGE SCALE GENOMIC DNA]</scope>
</reference>
<protein>
    <submittedName>
        <fullName evidence="2">Uncharacterized protein</fullName>
    </submittedName>
</protein>
<dbReference type="GeneID" id="36345201"/>
<sequence>MMVVLVVIWLIILPLSLEAPSVFPMVLGPWGSALKFGWKSGIFEGVGYRIWPGEYDTASVKTEGRAAAIETEVISNI</sequence>
<keyword evidence="3" id="KW-1185">Reference proteome</keyword>
<feature type="chain" id="PRO_5004882958" evidence="1">
    <location>
        <begin position="19"/>
        <end position="77"/>
    </location>
</feature>
<dbReference type="CTD" id="36345201"/>
<proteinExistence type="predicted"/>
<dbReference type="Proteomes" id="UP000019149">
    <property type="component" value="Unassembled WGS sequence"/>
</dbReference>
<evidence type="ECO:0000256" key="1">
    <source>
        <dbReference type="SAM" id="SignalP"/>
    </source>
</evidence>
<evidence type="ECO:0000313" key="3">
    <source>
        <dbReference type="Proteomes" id="UP000019149"/>
    </source>
</evidence>
<dbReference type="EMBL" id="APAU02000150">
    <property type="protein sequence ID" value="EUB55634.1"/>
    <property type="molecule type" value="Genomic_DNA"/>
</dbReference>
<dbReference type="RefSeq" id="XP_024346830.1">
    <property type="nucleotide sequence ID" value="XM_024498735.1"/>
</dbReference>
<dbReference type="AlphaFoldDB" id="W6UQE9"/>
<keyword evidence="1" id="KW-0732">Signal</keyword>
<evidence type="ECO:0000313" key="2">
    <source>
        <dbReference type="EMBL" id="EUB55634.1"/>
    </source>
</evidence>
<gene>
    <name evidence="2" type="ORF">EGR_09486</name>
</gene>
<accession>W6UQE9</accession>
<comment type="caution">
    <text evidence="2">The sequence shown here is derived from an EMBL/GenBank/DDBJ whole genome shotgun (WGS) entry which is preliminary data.</text>
</comment>
<dbReference type="KEGG" id="egl:EGR_09486"/>